<evidence type="ECO:0000313" key="14">
    <source>
        <dbReference type="Proteomes" id="UP001642464"/>
    </source>
</evidence>
<feature type="domain" description="Lipoyl-binding" evidence="12">
    <location>
        <begin position="22"/>
        <end position="97"/>
    </location>
</feature>
<dbReference type="Gene3D" id="2.40.50.100">
    <property type="match status" value="2"/>
</dbReference>
<dbReference type="PROSITE" id="PS00189">
    <property type="entry name" value="LIPOYL"/>
    <property type="match status" value="2"/>
</dbReference>
<protein>
    <recommendedName>
        <fullName evidence="9">Lipoamide acyltransferase component of branched-chain alpha-keto acid dehydrogenase complex, mitochondrial</fullName>
        <ecNumber evidence="3">2.3.1.12</ecNumber>
        <ecNumber evidence="8">2.3.1.168</ecNumber>
    </recommendedName>
    <alternativeName>
        <fullName evidence="10">Branched-chain alpha-keto acid dehydrogenase complex component E2</fullName>
    </alternativeName>
</protein>
<evidence type="ECO:0000256" key="10">
    <source>
        <dbReference type="ARBA" id="ARBA00042008"/>
    </source>
</evidence>
<dbReference type="InterPro" id="IPR023213">
    <property type="entry name" value="CAT-like_dom_sf"/>
</dbReference>
<dbReference type="InterPro" id="IPR011053">
    <property type="entry name" value="Single_hybrid_motif"/>
</dbReference>
<feature type="compositionally biased region" description="Low complexity" evidence="11">
    <location>
        <begin position="1174"/>
        <end position="1187"/>
    </location>
</feature>
<evidence type="ECO:0000256" key="1">
    <source>
        <dbReference type="ARBA" id="ARBA00001938"/>
    </source>
</evidence>
<evidence type="ECO:0000259" key="12">
    <source>
        <dbReference type="PROSITE" id="PS50968"/>
    </source>
</evidence>
<dbReference type="CDD" id="cd06849">
    <property type="entry name" value="lipoyl_domain"/>
    <property type="match status" value="2"/>
</dbReference>
<feature type="compositionally biased region" description="Polar residues" evidence="11">
    <location>
        <begin position="1192"/>
        <end position="1202"/>
    </location>
</feature>
<evidence type="ECO:0000256" key="2">
    <source>
        <dbReference type="ARBA" id="ARBA00007317"/>
    </source>
</evidence>
<accession>A0ABP0SCB8</accession>
<keyword evidence="14" id="KW-1185">Reference proteome</keyword>
<sequence>MSTGGHTDVHHGEIREYQTDMSIEFSLPNIGEGVESADIAEILVSVGDVITADQPVMELETEKAVVELPCPHAGRIEELLVAPGDTVQVGQPILKIDESQSGTSAAASSQESKSAQEEAASEPPAKSQEAVATEEAAPSGASGESFEFKLPNLGEGVETADIAEVLVKEGDTVEAEQPVMELETEKAVVELPCPQAGTISKIHVGEGDTVSVGQLIMTLAGSGAGAASQPAPPSQQKPSSPAREAELVSAEESRPTSPAQNGEAAQGTGSSADNGQDVSGTGRGGRITQDDVQAFVKQQLRGGQALSRPVSHDGAGGGLMGGSLAPPPLPDFSRFGPVDREKMNKLSRTAAENLTASWNVIPHVTQHDRADITDLEAARKRFGQSVGKDGPRVTMTAIVMKALTKCLQGFPKFNSSLDPETNEIVYKRYFHIGCAVDTPNGLVVPVIRDCDSKSILDIAQELGELAAKARDRKLSIESMQGATCTVTNLGGIGGVGFTPIVNYPEVCILGMSRGQQELQMIDGEVKQRLMLPLSLSYDHRVINGADAARFLVTLTKLLADPFQGSTIPRVLAIASVTLSFLLHVAATAHSQETDGDLDSSPSLSDPRLLIERVEELPEEVTNSGEWQSFSAPELAERLAEIDERTEANRSTIAFLESATYRALVSNTELLNGECEFQVARRGNAPTFLDWSESNIALHDMRWEEGRAAWGAAPDGRQLLLVDRPSGLLTAGWSRRGESILDRVTFDIRLPSSMRSTLILQVRDRYTLESSAGLVRPPEPAPQPGWNLWTIDLGRRSECRIRIGVQASDRTHPLLACETATVYSVRRDGLHLQADYAIEVHDAPLPEITFEVPRGVENVRATLNGVPVSTTRETIQGAQLFHVKIHDLPLGQRGSIRIRGFSPIRWSTGMPTLPRIHLRDGIVLGETLSLIVEHPLEVQDIRASGWRQMSLSADDAREIWSFRATDFDPTIAVSARLPPPALDCHVTAFADLRGDEARLTTQVRLKSKRGAAYEWELELPLGWRVQSVQSRSGDTPLAYWDTRSFNGRQSLRVEFQQSLSGPVEHQLTIVAGTRRPSQGDRFELPVLYPLGAEHLTVDCLVIVDPFHSLEVATDSAFQIVSAPSSDQIDRFFAALKPAADTQSDVGRQSLFRWDGGDEISRPTLSLTRSNRLESEASTLTPSSLESSTVVPAGSSTNSGNPATDDSLAGPAHAFVRLTTTTAPRDSDTHVHEVLCEFDRLMTWSELSFELAESARLSAVTIDGDPVTVTRDGATVRFPPGVRPGRLLQFVYITPAPRGGIYRLSQVPLPHLPGEASAFEWQLELTDSQRLIDVSLPQYLANLHQEASPYRRWLGPLGRSATDPPLQSVFAPRLETAHRD</sequence>
<dbReference type="Gene3D" id="3.30.559.10">
    <property type="entry name" value="Chloramphenicol acetyltransferase-like domain"/>
    <property type="match status" value="1"/>
</dbReference>
<keyword evidence="13" id="KW-0670">Pyruvate</keyword>
<dbReference type="InterPro" id="IPR000089">
    <property type="entry name" value="Biotin_lipoyl"/>
</dbReference>
<reference evidence="13 14" key="1">
    <citation type="submission" date="2024-02" db="EMBL/GenBank/DDBJ databases">
        <authorList>
            <person name="Chen Y."/>
            <person name="Shah S."/>
            <person name="Dougan E. K."/>
            <person name="Thang M."/>
            <person name="Chan C."/>
        </authorList>
    </citation>
    <scope>NUCLEOTIDE SEQUENCE [LARGE SCALE GENOMIC DNA]</scope>
</reference>
<evidence type="ECO:0000256" key="5">
    <source>
        <dbReference type="ARBA" id="ARBA00022823"/>
    </source>
</evidence>
<dbReference type="EMBL" id="CAXAMM010043408">
    <property type="protein sequence ID" value="CAK9109909.1"/>
    <property type="molecule type" value="Genomic_DNA"/>
</dbReference>
<comment type="similarity">
    <text evidence="2">Belongs to the 2-oxoacid dehydrogenase family.</text>
</comment>
<dbReference type="Proteomes" id="UP001642464">
    <property type="component" value="Unassembled WGS sequence"/>
</dbReference>
<dbReference type="PROSITE" id="PS50968">
    <property type="entry name" value="BIOTINYL_LIPOYL"/>
    <property type="match status" value="2"/>
</dbReference>
<dbReference type="Pfam" id="PF00198">
    <property type="entry name" value="2-oxoacid_dh"/>
    <property type="match status" value="1"/>
</dbReference>
<feature type="region of interest" description="Disordered" evidence="11">
    <location>
        <begin position="1161"/>
        <end position="1207"/>
    </location>
</feature>
<dbReference type="InterPro" id="IPR001078">
    <property type="entry name" value="2-oxoacid_DH_actylTfrase"/>
</dbReference>
<keyword evidence="7" id="KW-0012">Acyltransferase</keyword>
<feature type="region of interest" description="Disordered" evidence="11">
    <location>
        <begin position="97"/>
        <end position="148"/>
    </location>
</feature>
<evidence type="ECO:0000256" key="7">
    <source>
        <dbReference type="ARBA" id="ARBA00023315"/>
    </source>
</evidence>
<evidence type="ECO:0000256" key="4">
    <source>
        <dbReference type="ARBA" id="ARBA00022679"/>
    </source>
</evidence>
<comment type="cofactor">
    <cofactor evidence="1">
        <name>(R)-lipoate</name>
        <dbReference type="ChEBI" id="CHEBI:83088"/>
    </cofactor>
</comment>
<dbReference type="SUPFAM" id="SSF51230">
    <property type="entry name" value="Single hybrid motif"/>
    <property type="match status" value="2"/>
</dbReference>
<evidence type="ECO:0000256" key="11">
    <source>
        <dbReference type="SAM" id="MobiDB-lite"/>
    </source>
</evidence>
<name>A0ABP0SCB8_9DINO</name>
<organism evidence="13 14">
    <name type="scientific">Durusdinium trenchii</name>
    <dbReference type="NCBI Taxonomy" id="1381693"/>
    <lineage>
        <taxon>Eukaryota</taxon>
        <taxon>Sar</taxon>
        <taxon>Alveolata</taxon>
        <taxon>Dinophyceae</taxon>
        <taxon>Suessiales</taxon>
        <taxon>Symbiodiniaceae</taxon>
        <taxon>Durusdinium</taxon>
    </lineage>
</organism>
<evidence type="ECO:0000313" key="13">
    <source>
        <dbReference type="EMBL" id="CAK9109909.1"/>
    </source>
</evidence>
<dbReference type="InterPro" id="IPR003016">
    <property type="entry name" value="2-oxoA_DH_lipoyl-BS"/>
</dbReference>
<comment type="caution">
    <text evidence="13">The sequence shown here is derived from an EMBL/GenBank/DDBJ whole genome shotgun (WGS) entry which is preliminary data.</text>
</comment>
<dbReference type="PANTHER" id="PTHR43178:SF2">
    <property type="entry name" value="DIHYDROLIPOYLLYSINE-RESIDUE ACETYLTRANSFERASE COMPONENT OF PYRUVATE DEHYDROGENASE COMPLEX"/>
    <property type="match status" value="1"/>
</dbReference>
<feature type="compositionally biased region" description="Polar residues" evidence="11">
    <location>
        <begin position="267"/>
        <end position="279"/>
    </location>
</feature>
<dbReference type="EC" id="2.3.1.12" evidence="3"/>
<feature type="region of interest" description="Disordered" evidence="11">
    <location>
        <begin position="300"/>
        <end position="330"/>
    </location>
</feature>
<feature type="compositionally biased region" description="Low complexity" evidence="11">
    <location>
        <begin position="99"/>
        <end position="130"/>
    </location>
</feature>
<gene>
    <name evidence="13" type="ORF">SCF082_LOCUS51058</name>
</gene>
<feature type="compositionally biased region" description="Basic and acidic residues" evidence="11">
    <location>
        <begin position="243"/>
        <end position="254"/>
    </location>
</feature>
<feature type="domain" description="Lipoyl-binding" evidence="12">
    <location>
        <begin position="145"/>
        <end position="220"/>
    </location>
</feature>
<keyword evidence="5" id="KW-0450">Lipoyl</keyword>
<dbReference type="InterPro" id="IPR050743">
    <property type="entry name" value="2-oxoacid_DH_E2_comp"/>
</dbReference>
<dbReference type="SUPFAM" id="SSF52777">
    <property type="entry name" value="CoA-dependent acyltransferases"/>
    <property type="match status" value="1"/>
</dbReference>
<dbReference type="InterPro" id="IPR036625">
    <property type="entry name" value="E3-bd_dom_sf"/>
</dbReference>
<keyword evidence="4" id="KW-0808">Transferase</keyword>
<proteinExistence type="inferred from homology"/>
<dbReference type="PANTHER" id="PTHR43178">
    <property type="entry name" value="DIHYDROLIPOAMIDE ACETYLTRANSFERASE COMPONENT OF PYRUVATE DEHYDROGENASE COMPLEX"/>
    <property type="match status" value="1"/>
</dbReference>
<dbReference type="Gene3D" id="4.10.320.10">
    <property type="entry name" value="E3-binding domain"/>
    <property type="match status" value="1"/>
</dbReference>
<evidence type="ECO:0000256" key="3">
    <source>
        <dbReference type="ARBA" id="ARBA00013114"/>
    </source>
</evidence>
<evidence type="ECO:0000256" key="6">
    <source>
        <dbReference type="ARBA" id="ARBA00022946"/>
    </source>
</evidence>
<evidence type="ECO:0000256" key="9">
    <source>
        <dbReference type="ARBA" id="ARBA00039275"/>
    </source>
</evidence>
<evidence type="ECO:0000256" key="8">
    <source>
        <dbReference type="ARBA" id="ARBA00038880"/>
    </source>
</evidence>
<dbReference type="Pfam" id="PF00364">
    <property type="entry name" value="Biotin_lipoyl"/>
    <property type="match status" value="2"/>
</dbReference>
<feature type="region of interest" description="Disordered" evidence="11">
    <location>
        <begin position="223"/>
        <end position="287"/>
    </location>
</feature>
<keyword evidence="6" id="KW-0809">Transit peptide</keyword>
<dbReference type="EC" id="2.3.1.168" evidence="8"/>